<proteinExistence type="predicted"/>
<dbReference type="OrthoDB" id="3056026at2759"/>
<sequence>MQKWATDTQRTSESRAPRLLSKRRSQHSGKIRSLVMRGIYNVLPCSHTTYNSHPPRMAVLFTLFFVSIVWTSHGKRHVGRQDDSDGPMFGCGTFCTPIQSIDPTVFTAQSCTNCLIDQMAACFDCDDSAGDAQDAQDSQDIISTFVSGCNAAGFHVQKVNVTGAFAASGDNVTLIGQPFSAVPTSALQTNPYSCAPTPAATADWRLFYGSRSIRPLISNSFADRTVEILASVLWASHRKCIRLFRFNERRS</sequence>
<evidence type="ECO:0000313" key="2">
    <source>
        <dbReference type="EMBL" id="KAF7360712.1"/>
    </source>
</evidence>
<feature type="region of interest" description="Disordered" evidence="1">
    <location>
        <begin position="1"/>
        <end position="28"/>
    </location>
</feature>
<dbReference type="EMBL" id="JACAZI010000005">
    <property type="protein sequence ID" value="KAF7360712.1"/>
    <property type="molecule type" value="Genomic_DNA"/>
</dbReference>
<gene>
    <name evidence="2" type="ORF">MVEN_00803100</name>
</gene>
<evidence type="ECO:0000313" key="3">
    <source>
        <dbReference type="Proteomes" id="UP000620124"/>
    </source>
</evidence>
<organism evidence="2 3">
    <name type="scientific">Mycena venus</name>
    <dbReference type="NCBI Taxonomy" id="2733690"/>
    <lineage>
        <taxon>Eukaryota</taxon>
        <taxon>Fungi</taxon>
        <taxon>Dikarya</taxon>
        <taxon>Basidiomycota</taxon>
        <taxon>Agaricomycotina</taxon>
        <taxon>Agaricomycetes</taxon>
        <taxon>Agaricomycetidae</taxon>
        <taxon>Agaricales</taxon>
        <taxon>Marasmiineae</taxon>
        <taxon>Mycenaceae</taxon>
        <taxon>Mycena</taxon>
    </lineage>
</organism>
<protein>
    <submittedName>
        <fullName evidence="2">Uncharacterized protein</fullName>
    </submittedName>
</protein>
<reference evidence="2" key="1">
    <citation type="submission" date="2020-05" db="EMBL/GenBank/DDBJ databases">
        <title>Mycena genomes resolve the evolution of fungal bioluminescence.</title>
        <authorList>
            <person name="Tsai I.J."/>
        </authorList>
    </citation>
    <scope>NUCLEOTIDE SEQUENCE</scope>
    <source>
        <strain evidence="2">CCC161011</strain>
    </source>
</reference>
<keyword evidence="3" id="KW-1185">Reference proteome</keyword>
<evidence type="ECO:0000256" key="1">
    <source>
        <dbReference type="SAM" id="MobiDB-lite"/>
    </source>
</evidence>
<name>A0A8H6YLB6_9AGAR</name>
<accession>A0A8H6YLB6</accession>
<dbReference type="Proteomes" id="UP000620124">
    <property type="component" value="Unassembled WGS sequence"/>
</dbReference>
<dbReference type="AlphaFoldDB" id="A0A8H6YLB6"/>
<comment type="caution">
    <text evidence="2">The sequence shown here is derived from an EMBL/GenBank/DDBJ whole genome shotgun (WGS) entry which is preliminary data.</text>
</comment>